<dbReference type="InterPro" id="IPR033390">
    <property type="entry name" value="Rv2179c-like"/>
</dbReference>
<evidence type="ECO:0000313" key="3">
    <source>
        <dbReference type="Proteomes" id="UP000613030"/>
    </source>
</evidence>
<keyword evidence="3" id="KW-1185">Reference proteome</keyword>
<dbReference type="InterPro" id="IPR036397">
    <property type="entry name" value="RNaseH_sf"/>
</dbReference>
<dbReference type="Proteomes" id="UP000613030">
    <property type="component" value="Unassembled WGS sequence"/>
</dbReference>
<proteinExistence type="predicted"/>
<feature type="domain" description="3'-5' exoribonuclease Rv2179c-like" evidence="1">
    <location>
        <begin position="1"/>
        <end position="158"/>
    </location>
</feature>
<dbReference type="Gene3D" id="3.30.420.10">
    <property type="entry name" value="Ribonuclease H-like superfamily/Ribonuclease H"/>
    <property type="match status" value="1"/>
</dbReference>
<accession>A0ABS1KS49</accession>
<sequence length="170" mass="19647">MVDVESDGPIPHKYSMVCFGAVVLETSLTKKFYGQIKPVSGKWIPEALAVSGFTRQQHEQFEEPEAVMKSFAEWLRANVKGRPIFISDNLAFDWQWINYYFHYFVGENPFGFSGRRIGDLYCGMKMDTGLNREWKERFRKTHHDHHPVNDALGNAEALLEMKKMGLKIPS</sequence>
<comment type="caution">
    <text evidence="2">The sequence shown here is derived from an EMBL/GenBank/DDBJ whole genome shotgun (WGS) entry which is preliminary data.</text>
</comment>
<protein>
    <submittedName>
        <fullName evidence="2">3'-5' exoribonuclease</fullName>
    </submittedName>
</protein>
<organism evidence="2 3">
    <name type="scientific">Chryseolinea lacunae</name>
    <dbReference type="NCBI Taxonomy" id="2801331"/>
    <lineage>
        <taxon>Bacteria</taxon>
        <taxon>Pseudomonadati</taxon>
        <taxon>Bacteroidota</taxon>
        <taxon>Cytophagia</taxon>
        <taxon>Cytophagales</taxon>
        <taxon>Fulvivirgaceae</taxon>
        <taxon>Chryseolinea</taxon>
    </lineage>
</organism>
<reference evidence="2 3" key="1">
    <citation type="submission" date="2021-01" db="EMBL/GenBank/DDBJ databases">
        <title>Chryseolinea sp. Jin1 Genome sequencing and assembly.</title>
        <authorList>
            <person name="Kim I."/>
        </authorList>
    </citation>
    <scope>NUCLEOTIDE SEQUENCE [LARGE SCALE GENOMIC DNA]</scope>
    <source>
        <strain evidence="2 3">Jin1</strain>
    </source>
</reference>
<dbReference type="Pfam" id="PF16473">
    <property type="entry name" value="Rv2179c-like"/>
    <property type="match status" value="1"/>
</dbReference>
<dbReference type="SUPFAM" id="SSF53098">
    <property type="entry name" value="Ribonuclease H-like"/>
    <property type="match status" value="1"/>
</dbReference>
<name>A0ABS1KS49_9BACT</name>
<dbReference type="EMBL" id="JAERRB010000003">
    <property type="protein sequence ID" value="MBL0742047.1"/>
    <property type="molecule type" value="Genomic_DNA"/>
</dbReference>
<dbReference type="InterPro" id="IPR012337">
    <property type="entry name" value="RNaseH-like_sf"/>
</dbReference>
<evidence type="ECO:0000259" key="1">
    <source>
        <dbReference type="Pfam" id="PF16473"/>
    </source>
</evidence>
<gene>
    <name evidence="2" type="ORF">JI741_12520</name>
</gene>
<evidence type="ECO:0000313" key="2">
    <source>
        <dbReference type="EMBL" id="MBL0742047.1"/>
    </source>
</evidence>